<sequence length="153" mass="17824">MPSRFWRSLKKLRVPRRRSTSSSDSQLIPPQEPLAESIGDVKVRIGVRKNPDLVGLERSNKAQTQDLASLILAQLRDLEKDYPLQTPRIITNLEYSTLQFVKTILMRIMEGLPINSTWVRQVEEYICTTSQEKENLMEAVNWVRMMIRDQDHT</sequence>
<evidence type="ECO:0000313" key="2">
    <source>
        <dbReference type="Proteomes" id="UP001268557"/>
    </source>
</evidence>
<dbReference type="InterPro" id="IPR031812">
    <property type="entry name" value="C_Hendra"/>
</dbReference>
<accession>A0AAE9KYJ6</accession>
<name>A0AAE9KYJ6_9MONO</name>
<reference evidence="1 2" key="1">
    <citation type="journal article" date="2022" name="bioRxiv">
        <title>The characterization of multiple novel paramyxovirus species highlights the diverse nature of the subfamily Orthoparamyxovirinae.</title>
        <authorList>
            <person name="Vanmechelen B."/>
            <person name="Meurs S."/>
            <person name="Horemans M."/>
            <person name="Loosen A."/>
            <person name="Maes T.J."/>
            <person name="Laenen L."/>
            <person name="Vergote V."/>
            <person name="Koundouno F.R."/>
            <person name="Magassouba N."/>
            <person name="Konde M.K."/>
            <person name="Conde I.S."/>
            <person name="Carroll M.W."/>
            <person name="Maes P."/>
        </authorList>
    </citation>
    <scope>NUCLEOTIDE SEQUENCE [LARGE SCALE GENOMIC DNA]</scope>
    <source>
        <strain evidence="1 2">BE/Ninove/Mar/1/2019</strain>
    </source>
</reference>
<proteinExistence type="predicted"/>
<protein>
    <submittedName>
        <fullName evidence="1">Accessory protein</fullName>
    </submittedName>
</protein>
<organism evidence="1 2">
    <name type="scientific">denalis virus</name>
    <dbReference type="NCBI Taxonomy" id="2940991"/>
    <lineage>
        <taxon>Viruses</taxon>
        <taxon>Riboviria</taxon>
        <taxon>Orthornavirae</taxon>
        <taxon>Negarnaviricota</taxon>
        <taxon>Haploviricotina</taxon>
        <taxon>Monjiviricetes</taxon>
        <taxon>Mononegavirales</taxon>
        <taxon>Paramyxoviridae</taxon>
        <taxon>Orthoparamyxovirinae</taxon>
        <taxon>Narmovirus</taxon>
        <taxon>Narmovirus microti</taxon>
    </lineage>
</organism>
<dbReference type="Pfam" id="PF16821">
    <property type="entry name" value="C_Hendra"/>
    <property type="match status" value="1"/>
</dbReference>
<evidence type="ECO:0000313" key="1">
    <source>
        <dbReference type="EMBL" id="UQM99579.1"/>
    </source>
</evidence>
<keyword evidence="2" id="KW-1185">Reference proteome</keyword>
<dbReference type="EMBL" id="OK623360">
    <property type="protein sequence ID" value="UQM99579.1"/>
    <property type="molecule type" value="Viral_cRNA"/>
</dbReference>
<gene>
    <name evidence="1" type="primary">P/V/C</name>
</gene>
<dbReference type="Proteomes" id="UP001268557">
    <property type="component" value="Segment"/>
</dbReference>